<proteinExistence type="predicted"/>
<name>A0ABX1HH02_9BACT</name>
<accession>A0ABX1HH02</accession>
<reference evidence="1 2" key="1">
    <citation type="submission" date="2020-03" db="EMBL/GenBank/DDBJ databases">
        <title>Genomic Encyclopedia of Type Strains, Phase IV (KMG-V): Genome sequencing to study the core and pangenomes of soil and plant-associated prokaryotes.</title>
        <authorList>
            <person name="Whitman W."/>
        </authorList>
    </citation>
    <scope>NUCLEOTIDE SEQUENCE [LARGE SCALE GENOMIC DNA]</scope>
    <source>
        <strain evidence="1 2">1B</strain>
    </source>
</reference>
<organism evidence="1 2">
    <name type="scientific">Hymenobacter artigasi</name>
    <dbReference type="NCBI Taxonomy" id="2719616"/>
    <lineage>
        <taxon>Bacteria</taxon>
        <taxon>Pseudomonadati</taxon>
        <taxon>Bacteroidota</taxon>
        <taxon>Cytophagia</taxon>
        <taxon>Cytophagales</taxon>
        <taxon>Hymenobacteraceae</taxon>
        <taxon>Hymenobacter</taxon>
    </lineage>
</organism>
<evidence type="ECO:0008006" key="3">
    <source>
        <dbReference type="Google" id="ProtNLM"/>
    </source>
</evidence>
<dbReference type="Proteomes" id="UP000717634">
    <property type="component" value="Unassembled WGS sequence"/>
</dbReference>
<gene>
    <name evidence="1" type="ORF">HBN54_002137</name>
</gene>
<evidence type="ECO:0000313" key="2">
    <source>
        <dbReference type="Proteomes" id="UP000717634"/>
    </source>
</evidence>
<evidence type="ECO:0000313" key="1">
    <source>
        <dbReference type="EMBL" id="NKI89539.1"/>
    </source>
</evidence>
<keyword evidence="2" id="KW-1185">Reference proteome</keyword>
<sequence>MTRATLLHVLDRPTSLGPAEVRELEQLAQAFPYCQTAHLLLAKAAHDQGTMLASQRLRRAATYAADRSLLRRLIELVEPEPLPAAIATPEAAPAIESPAAAEPAPAAEVAPAILPQPVAPAAAEIAAPPLPAVVIEAIEVIPEPVAAPAPPPAPVVIEVTPEPVAAPAPPLAAIIPEVISEPVATAAEAQSSVAAPAAVDAEHSLTIAAPLPAAPAIPVAPAATIEVLPAVVAFIAPEPVPVIPEVPVAALPAIPESPSLGAKPEALIPLVEVIPVEPALVDLPLLVDLEEATIMVTTLAETVETPAALPAEALKLAEAADELPAQAPAIRPPVEVGEARFEFGLADASPVIAPTYQLPGLVDEWAASAVTRSLISSTALPLAALVPAAPVFTPAAFTGDAMVGYAFGESSRLGLSMQLLDLLIAKAEAAETSTAVVAAAQPPAVPLPPTGTFFEPDPLLLDHWATHCPVPPELPNKADLINNFLKRQPRLTRPGMLPPAPGGQPDLSVRSTRAEPDLVSENLARIFVRQGKTARAIEIYEKLMVKQPEKMAYFAAQIQSLQPSA</sequence>
<comment type="caution">
    <text evidence="1">The sequence shown here is derived from an EMBL/GenBank/DDBJ whole genome shotgun (WGS) entry which is preliminary data.</text>
</comment>
<dbReference type="RefSeq" id="WP_168673027.1">
    <property type="nucleotide sequence ID" value="NZ_JAAVTK010000005.1"/>
</dbReference>
<protein>
    <recommendedName>
        <fullName evidence="3">Tetratricopeptide repeat protein</fullName>
    </recommendedName>
</protein>
<dbReference type="EMBL" id="JAAVTK010000005">
    <property type="protein sequence ID" value="NKI89539.1"/>
    <property type="molecule type" value="Genomic_DNA"/>
</dbReference>